<dbReference type="InterPro" id="IPR005034">
    <property type="entry name" value="Dicer_dimerisation"/>
</dbReference>
<reference evidence="8" key="1">
    <citation type="submission" date="2023-03" db="EMBL/GenBank/DDBJ databases">
        <title>Massive genome expansion in bonnet fungi (Mycena s.s.) driven by repeated elements and novel gene families across ecological guilds.</title>
        <authorList>
            <consortium name="Lawrence Berkeley National Laboratory"/>
            <person name="Harder C.B."/>
            <person name="Miyauchi S."/>
            <person name="Viragh M."/>
            <person name="Kuo A."/>
            <person name="Thoen E."/>
            <person name="Andreopoulos B."/>
            <person name="Lu D."/>
            <person name="Skrede I."/>
            <person name="Drula E."/>
            <person name="Henrissat B."/>
            <person name="Morin E."/>
            <person name="Kohler A."/>
            <person name="Barry K."/>
            <person name="LaButti K."/>
            <person name="Morin E."/>
            <person name="Salamov A."/>
            <person name="Lipzen A."/>
            <person name="Mereny Z."/>
            <person name="Hegedus B."/>
            <person name="Baldrian P."/>
            <person name="Stursova M."/>
            <person name="Weitz H."/>
            <person name="Taylor A."/>
            <person name="Grigoriev I.V."/>
            <person name="Nagy L.G."/>
            <person name="Martin F."/>
            <person name="Kauserud H."/>
        </authorList>
    </citation>
    <scope>NUCLEOTIDE SEQUENCE</scope>
    <source>
        <strain evidence="8">CBHHK200</strain>
    </source>
</reference>
<dbReference type="EMBL" id="JARJCM010000001">
    <property type="protein sequence ID" value="KAJ7047457.1"/>
    <property type="molecule type" value="Genomic_DNA"/>
</dbReference>
<dbReference type="SUPFAM" id="SSF69065">
    <property type="entry name" value="RNase III domain-like"/>
    <property type="match status" value="2"/>
</dbReference>
<dbReference type="GO" id="GO:0006396">
    <property type="term" value="P:RNA processing"/>
    <property type="evidence" value="ECO:0007669"/>
    <property type="project" value="InterPro"/>
</dbReference>
<dbReference type="PROSITE" id="PS50142">
    <property type="entry name" value="RNASE_3_2"/>
    <property type="match status" value="2"/>
</dbReference>
<evidence type="ECO:0000256" key="5">
    <source>
        <dbReference type="ARBA" id="ARBA00022840"/>
    </source>
</evidence>
<evidence type="ECO:0000256" key="2">
    <source>
        <dbReference type="ARBA" id="ARBA00022741"/>
    </source>
</evidence>
<dbReference type="SMART" id="SM00535">
    <property type="entry name" value="RIBOc"/>
    <property type="match status" value="2"/>
</dbReference>
<dbReference type="GO" id="GO:0004386">
    <property type="term" value="F:helicase activity"/>
    <property type="evidence" value="ECO:0007669"/>
    <property type="project" value="UniProtKB-KW"/>
</dbReference>
<sequence>MLKVWKKKWKEQNEHNGRENSGGSGSSGPSLGSSEPAPPAHFQPVVPSARPSKRSQTQASLDSGPTPSLKKAKTDTLTTPDNVSGLIVEPDGTSCSPNEVVLVYDRLPEAPETELLLHILSMDPSETILRRQFKDARRVRANVGPCAADLVWRRALKDLDVNASPYSEDEDDDGPLEILNKTKAKIKDAVKNWAFTMPNLDRNSRSFNATPKFLRLVEVLKSCEPYGEDFRGIVFVKRRAVAFAISDLIPMLGEQTGFIRAHTFTGQRSLLTDDKPQQEVFRKFNLGIYNLLIATQSVEDLDIPKSTIIIRFDLFEGDVSHAFLRSLTAGKPGRLVHMLERGNDVHRHNLLSTTVLQNAKMVRWANILRCFPTSAAPPRTLLTPRYAEHSDSEEEGESSERYIENPVTGGRIYLRDATMVIYRLASTANKNSFPSPLFDFHSRGSTPTASPVYTCTVLMPGTPAHNVTGPSCSSMAHARRAACYDVCVKLAEAGFLESEFFLLPTSSSSLNRPERVHQSRELPNVGVQVYARKTPFLWSHPTGAATTLFPVIITVNHSNQPPHAPIVILTRQSLPRFPTFKLFYSGTPAPIQTYRGASIIIDNEKLAILHMYTLRLCRGVANKPFSCPLEEMPYLLAPLSTGWAPPQNIGRWELPDITTHIPWDLIALAAHSWTVPLKYGRAEDVANDIEDAVIQDRSTELTRRYDVLRVRPDLSPLSHPEDSPREAEYGSLLDYCKRARKNFEGLKDEAQAIIEISSVMCAVSRLDPATPPAPAGPPPPRYLIPELCFKFTIPASTFRTALLLPSISRRLDGFLLVKELNARLFNHQISESLLDMAITAPSTRIEYDYERLEWLGDSFLKFLTSIYVFVNEPSNNEGVLHTARQHLVSNSTLFHSSHSAGLPSYVQSRPFSVKSWQPPNFRTSEEGQTTAESNRHRKENEQRLGDKVVADVAEAILGAAYLSGGNETALMAAKAMNIQLPNVEKWSDFGRKLLIPPPMISAKLKPGALQAVENIIKRNFKHPHLLAQALTHASVSGYQRVSYERLEFIGDAILEFLVIRHIFERDQNLTPGALTLLKGAMVSNSALAAVCISSGLYTHLLQASRLTGGVMSYMEKLERKQAEEYELAELEKRSPGQYWQEVEPPKVLSDVVESVIGAIYVSDNFTPTGAEAFFESVLKPFYDKHITLKTITHHPTKTLFELIQAQRCQKLQLLKQKAASGTYCHGESRSRADSSSFDPWPVLVHDVILATGEGPSISVAARNASWCALDALEGDAGFLRICDCPKNEDTKGRTTKGFKEILDSLEE</sequence>
<dbReference type="Gene3D" id="1.20.1320.30">
    <property type="match status" value="1"/>
</dbReference>
<protein>
    <recommendedName>
        <fullName evidence="7">RNase III domain-containing protein</fullName>
    </recommendedName>
</protein>
<dbReference type="Proteomes" id="UP001218188">
    <property type="component" value="Unassembled WGS sequence"/>
</dbReference>
<accession>A0AAD6TP74</accession>
<dbReference type="Pfam" id="PF00636">
    <property type="entry name" value="Ribonuclease_3"/>
    <property type="match status" value="2"/>
</dbReference>
<feature type="compositionally biased region" description="Polar residues" evidence="6">
    <location>
        <begin position="917"/>
        <end position="932"/>
    </location>
</feature>
<evidence type="ECO:0000256" key="3">
    <source>
        <dbReference type="ARBA" id="ARBA00022801"/>
    </source>
</evidence>
<feature type="domain" description="RNase III" evidence="7">
    <location>
        <begin position="1009"/>
        <end position="1164"/>
    </location>
</feature>
<evidence type="ECO:0000313" key="8">
    <source>
        <dbReference type="EMBL" id="KAJ7047457.1"/>
    </source>
</evidence>
<evidence type="ECO:0000256" key="1">
    <source>
        <dbReference type="ARBA" id="ARBA00022737"/>
    </source>
</evidence>
<gene>
    <name evidence="8" type="ORF">C8F04DRAFT_936290</name>
</gene>
<dbReference type="Gene3D" id="3.30.160.380">
    <property type="entry name" value="Dicer dimerisation domain"/>
    <property type="match status" value="1"/>
</dbReference>
<keyword evidence="4" id="KW-0347">Helicase</keyword>
<dbReference type="GO" id="GO:0005524">
    <property type="term" value="F:ATP binding"/>
    <property type="evidence" value="ECO:0007669"/>
    <property type="project" value="UniProtKB-KW"/>
</dbReference>
<keyword evidence="9" id="KW-1185">Reference proteome</keyword>
<feature type="domain" description="RNase III" evidence="7">
    <location>
        <begin position="825"/>
        <end position="965"/>
    </location>
</feature>
<dbReference type="PANTHER" id="PTHR14950">
    <property type="entry name" value="DICER-RELATED"/>
    <property type="match status" value="1"/>
</dbReference>
<dbReference type="Gene3D" id="3.40.50.300">
    <property type="entry name" value="P-loop containing nucleotide triphosphate hydrolases"/>
    <property type="match status" value="1"/>
</dbReference>
<dbReference type="InterPro" id="IPR027417">
    <property type="entry name" value="P-loop_NTPase"/>
</dbReference>
<evidence type="ECO:0000313" key="9">
    <source>
        <dbReference type="Proteomes" id="UP001218188"/>
    </source>
</evidence>
<dbReference type="InterPro" id="IPR038248">
    <property type="entry name" value="Dicer_dimer_sf"/>
</dbReference>
<dbReference type="PROSITE" id="PS00517">
    <property type="entry name" value="RNASE_3_1"/>
    <property type="match status" value="1"/>
</dbReference>
<evidence type="ECO:0000256" key="6">
    <source>
        <dbReference type="SAM" id="MobiDB-lite"/>
    </source>
</evidence>
<feature type="region of interest" description="Disordered" evidence="6">
    <location>
        <begin position="1"/>
        <end position="91"/>
    </location>
</feature>
<dbReference type="GO" id="GO:0004525">
    <property type="term" value="F:ribonuclease III activity"/>
    <property type="evidence" value="ECO:0007669"/>
    <property type="project" value="InterPro"/>
</dbReference>
<feature type="region of interest" description="Disordered" evidence="6">
    <location>
        <begin position="917"/>
        <end position="942"/>
    </location>
</feature>
<dbReference type="CDD" id="cd00593">
    <property type="entry name" value="RIBOc"/>
    <property type="match status" value="2"/>
</dbReference>
<dbReference type="Gene3D" id="1.10.1520.10">
    <property type="entry name" value="Ribonuclease III domain"/>
    <property type="match status" value="2"/>
</dbReference>
<keyword evidence="1" id="KW-0677">Repeat</keyword>
<name>A0AAD6TP74_9AGAR</name>
<dbReference type="InterPro" id="IPR036389">
    <property type="entry name" value="RNase_III_sf"/>
</dbReference>
<keyword evidence="5" id="KW-0067">ATP-binding</keyword>
<keyword evidence="3" id="KW-0378">Hydrolase</keyword>
<feature type="compositionally biased region" description="Polar residues" evidence="6">
    <location>
        <begin position="54"/>
        <end position="66"/>
    </location>
</feature>
<dbReference type="Pfam" id="PF03368">
    <property type="entry name" value="Dicer_dimer"/>
    <property type="match status" value="1"/>
</dbReference>
<evidence type="ECO:0000256" key="4">
    <source>
        <dbReference type="ARBA" id="ARBA00022806"/>
    </source>
</evidence>
<comment type="caution">
    <text evidence="8">The sequence shown here is derived from an EMBL/GenBank/DDBJ whole genome shotgun (WGS) entry which is preliminary data.</text>
</comment>
<proteinExistence type="predicted"/>
<evidence type="ECO:0000259" key="7">
    <source>
        <dbReference type="PROSITE" id="PS50142"/>
    </source>
</evidence>
<keyword evidence="2" id="KW-0547">Nucleotide-binding</keyword>
<dbReference type="InterPro" id="IPR000999">
    <property type="entry name" value="RNase_III_dom"/>
</dbReference>
<dbReference type="PANTHER" id="PTHR14950:SF37">
    <property type="entry name" value="ENDORIBONUCLEASE DICER"/>
    <property type="match status" value="1"/>
</dbReference>
<organism evidence="8 9">
    <name type="scientific">Mycena alexandri</name>
    <dbReference type="NCBI Taxonomy" id="1745969"/>
    <lineage>
        <taxon>Eukaryota</taxon>
        <taxon>Fungi</taxon>
        <taxon>Dikarya</taxon>
        <taxon>Basidiomycota</taxon>
        <taxon>Agaricomycotina</taxon>
        <taxon>Agaricomycetes</taxon>
        <taxon>Agaricomycetidae</taxon>
        <taxon>Agaricales</taxon>
        <taxon>Marasmiineae</taxon>
        <taxon>Mycenaceae</taxon>
        <taxon>Mycena</taxon>
    </lineage>
</organism>